<dbReference type="PROSITE" id="PS51450">
    <property type="entry name" value="LRR"/>
    <property type="match status" value="2"/>
</dbReference>
<dbReference type="InterPro" id="IPR032675">
    <property type="entry name" value="LRR_dom_sf"/>
</dbReference>
<sequence length="369" mass="41889">MGNESTKSDGRNVENTSNNPSSSSSTTQKIQKVIKSVGEKPSTAIIQKALEQAKKSKTLNLKGTGMKIMSPLIDELSEELRTIDLTSNKLKLLSPSIGNFVMLRQLHLSENRLIELPDELGCLRKLEVLNVSGNYLEKLPESLAGCSSLSNISISNNRLKEFPIVLTCLIKLELLDISGNTITGLPNEICNLRAIELNLQKNRLASLNASNLEKCERLKTLRVDENCLAKECFTNELLTNSQISLISFDGNLFQEREFQSLPGYENYEKTIYCNEEKTFLREDFFKLKNSLTFPNCRARNPSFFKLIRFYIQAQIVIATGPDFFIIWEKSFIPIKPDFIKNTGFYGYRPRKTDPRPGTVELSKRYIFCK</sequence>
<proteinExistence type="predicted"/>
<name>A0A6V7TKV8_MELEN</name>
<dbReference type="Pfam" id="PF00560">
    <property type="entry name" value="LRR_1"/>
    <property type="match status" value="1"/>
</dbReference>
<comment type="caution">
    <text evidence="4">The sequence shown here is derived from an EMBL/GenBank/DDBJ whole genome shotgun (WGS) entry which is preliminary data.</text>
</comment>
<dbReference type="PANTHER" id="PTHR48051">
    <property type="match status" value="1"/>
</dbReference>
<reference evidence="4 5" key="1">
    <citation type="submission" date="2020-08" db="EMBL/GenBank/DDBJ databases">
        <authorList>
            <person name="Koutsovoulos G."/>
            <person name="Danchin GJ E."/>
        </authorList>
    </citation>
    <scope>NUCLEOTIDE SEQUENCE [LARGE SCALE GENOMIC DNA]</scope>
</reference>
<keyword evidence="1" id="KW-0433">Leucine-rich repeat</keyword>
<dbReference type="InterPro" id="IPR003591">
    <property type="entry name" value="Leu-rich_rpt_typical-subtyp"/>
</dbReference>
<evidence type="ECO:0000256" key="2">
    <source>
        <dbReference type="ARBA" id="ARBA00022737"/>
    </source>
</evidence>
<dbReference type="InterPro" id="IPR001611">
    <property type="entry name" value="Leu-rich_rpt"/>
</dbReference>
<feature type="compositionally biased region" description="Low complexity" evidence="3">
    <location>
        <begin position="15"/>
        <end position="27"/>
    </location>
</feature>
<dbReference type="SUPFAM" id="SSF52058">
    <property type="entry name" value="L domain-like"/>
    <property type="match status" value="1"/>
</dbReference>
<dbReference type="AlphaFoldDB" id="A0A6V7TKV8"/>
<feature type="compositionally biased region" description="Basic and acidic residues" evidence="3">
    <location>
        <begin position="1"/>
        <end position="12"/>
    </location>
</feature>
<organism evidence="4 5">
    <name type="scientific">Meloidogyne enterolobii</name>
    <name type="common">Root-knot nematode worm</name>
    <name type="synonym">Meloidogyne mayaguensis</name>
    <dbReference type="NCBI Taxonomy" id="390850"/>
    <lineage>
        <taxon>Eukaryota</taxon>
        <taxon>Metazoa</taxon>
        <taxon>Ecdysozoa</taxon>
        <taxon>Nematoda</taxon>
        <taxon>Chromadorea</taxon>
        <taxon>Rhabditida</taxon>
        <taxon>Tylenchina</taxon>
        <taxon>Tylenchomorpha</taxon>
        <taxon>Tylenchoidea</taxon>
        <taxon>Meloidogynidae</taxon>
        <taxon>Meloidogyninae</taxon>
        <taxon>Meloidogyne</taxon>
    </lineage>
</organism>
<dbReference type="InterPro" id="IPR050216">
    <property type="entry name" value="LRR_domain-containing"/>
</dbReference>
<dbReference type="GO" id="GO:0005737">
    <property type="term" value="C:cytoplasm"/>
    <property type="evidence" value="ECO:0007669"/>
    <property type="project" value="TreeGrafter"/>
</dbReference>
<gene>
    <name evidence="4" type="ORF">MENT_LOCUS747</name>
</gene>
<dbReference type="OrthoDB" id="1728874at2759"/>
<evidence type="ECO:0000313" key="5">
    <source>
        <dbReference type="Proteomes" id="UP000580250"/>
    </source>
</evidence>
<evidence type="ECO:0000313" key="4">
    <source>
        <dbReference type="EMBL" id="CAD2124138.1"/>
    </source>
</evidence>
<feature type="region of interest" description="Disordered" evidence="3">
    <location>
        <begin position="1"/>
        <end position="33"/>
    </location>
</feature>
<dbReference type="EMBL" id="CAJEWN010000002">
    <property type="protein sequence ID" value="CAD2124138.1"/>
    <property type="molecule type" value="Genomic_DNA"/>
</dbReference>
<dbReference type="Gene3D" id="3.80.10.10">
    <property type="entry name" value="Ribonuclease Inhibitor"/>
    <property type="match status" value="2"/>
</dbReference>
<protein>
    <submittedName>
        <fullName evidence="4">Uncharacterized protein</fullName>
    </submittedName>
</protein>
<dbReference type="PANTHER" id="PTHR48051:SF1">
    <property type="entry name" value="RAS SUPPRESSOR PROTEIN 1"/>
    <property type="match status" value="1"/>
</dbReference>
<evidence type="ECO:0000256" key="1">
    <source>
        <dbReference type="ARBA" id="ARBA00022614"/>
    </source>
</evidence>
<evidence type="ECO:0000256" key="3">
    <source>
        <dbReference type="SAM" id="MobiDB-lite"/>
    </source>
</evidence>
<accession>A0A6V7TKV8</accession>
<dbReference type="Pfam" id="PF13855">
    <property type="entry name" value="LRR_8"/>
    <property type="match status" value="1"/>
</dbReference>
<dbReference type="SMART" id="SM00369">
    <property type="entry name" value="LRR_TYP"/>
    <property type="match status" value="3"/>
</dbReference>
<keyword evidence="2" id="KW-0677">Repeat</keyword>
<dbReference type="SMART" id="SM00364">
    <property type="entry name" value="LRR_BAC"/>
    <property type="match status" value="4"/>
</dbReference>
<dbReference type="Proteomes" id="UP000580250">
    <property type="component" value="Unassembled WGS sequence"/>
</dbReference>